<name>A0A5J4T7U3_9EUKA</name>
<feature type="non-terminal residue" evidence="1">
    <location>
        <position position="51"/>
    </location>
</feature>
<organism evidence="1 2">
    <name type="scientific">Streblomastix strix</name>
    <dbReference type="NCBI Taxonomy" id="222440"/>
    <lineage>
        <taxon>Eukaryota</taxon>
        <taxon>Metamonada</taxon>
        <taxon>Preaxostyla</taxon>
        <taxon>Oxymonadida</taxon>
        <taxon>Streblomastigidae</taxon>
        <taxon>Streblomastix</taxon>
    </lineage>
</organism>
<evidence type="ECO:0000313" key="2">
    <source>
        <dbReference type="Proteomes" id="UP000324800"/>
    </source>
</evidence>
<evidence type="ECO:0000313" key="1">
    <source>
        <dbReference type="EMBL" id="KAA6354278.1"/>
    </source>
</evidence>
<protein>
    <submittedName>
        <fullName evidence="1">Uncharacterized protein</fullName>
    </submittedName>
</protein>
<reference evidence="1 2" key="1">
    <citation type="submission" date="2019-03" db="EMBL/GenBank/DDBJ databases">
        <title>Single cell metagenomics reveals metabolic interactions within the superorganism composed of flagellate Streblomastix strix and complex community of Bacteroidetes bacteria on its surface.</title>
        <authorList>
            <person name="Treitli S.C."/>
            <person name="Kolisko M."/>
            <person name="Husnik F."/>
            <person name="Keeling P."/>
            <person name="Hampl V."/>
        </authorList>
    </citation>
    <scope>NUCLEOTIDE SEQUENCE [LARGE SCALE GENOMIC DNA]</scope>
    <source>
        <strain evidence="1">ST1C</strain>
    </source>
</reference>
<dbReference type="Proteomes" id="UP000324800">
    <property type="component" value="Unassembled WGS sequence"/>
</dbReference>
<comment type="caution">
    <text evidence="1">The sequence shown here is derived from an EMBL/GenBank/DDBJ whole genome shotgun (WGS) entry which is preliminary data.</text>
</comment>
<dbReference type="EMBL" id="SNRW01036596">
    <property type="protein sequence ID" value="KAA6354278.1"/>
    <property type="molecule type" value="Genomic_DNA"/>
</dbReference>
<accession>A0A5J4T7U3</accession>
<sequence>MMLAINLLQYGSDETQQKVIQAVPKERVAEWAESYYIISMSEVRIKPTSQQ</sequence>
<gene>
    <name evidence="1" type="ORF">EZS28_050195</name>
</gene>
<dbReference type="AlphaFoldDB" id="A0A5J4T7U3"/>
<proteinExistence type="predicted"/>